<keyword evidence="2" id="KW-0732">Signal</keyword>
<dbReference type="Gene3D" id="2.170.16.10">
    <property type="entry name" value="Hedgehog/Intein (Hint) domain"/>
    <property type="match status" value="1"/>
</dbReference>
<dbReference type="GO" id="GO:0016540">
    <property type="term" value="P:protein autoprocessing"/>
    <property type="evidence" value="ECO:0007669"/>
    <property type="project" value="InterPro"/>
</dbReference>
<dbReference type="SUPFAM" id="SSF51294">
    <property type="entry name" value="Hedgehog/intein (Hint) domain"/>
    <property type="match status" value="1"/>
</dbReference>
<dbReference type="STRING" id="29170.A0A368GBN1"/>
<dbReference type="CDD" id="cd00081">
    <property type="entry name" value="Hint"/>
    <property type="match status" value="1"/>
</dbReference>
<comment type="caution">
    <text evidence="4">The sequence shown here is derived from an EMBL/GenBank/DDBJ whole genome shotgun (WGS) entry which is preliminary data.</text>
</comment>
<keyword evidence="5" id="KW-1185">Reference proteome</keyword>
<dbReference type="EMBL" id="JOJR01000273">
    <property type="protein sequence ID" value="RCN40689.1"/>
    <property type="molecule type" value="Genomic_DNA"/>
</dbReference>
<evidence type="ECO:0000313" key="5">
    <source>
        <dbReference type="Proteomes" id="UP000252519"/>
    </source>
</evidence>
<gene>
    <name evidence="4" type="ORF">ANCCAN_13392</name>
</gene>
<evidence type="ECO:0000256" key="1">
    <source>
        <dbReference type="ARBA" id="ARBA00022473"/>
    </source>
</evidence>
<feature type="domain" description="Hint" evidence="3">
    <location>
        <begin position="319"/>
        <end position="422"/>
    </location>
</feature>
<reference evidence="4 5" key="1">
    <citation type="submission" date="2014-10" db="EMBL/GenBank/DDBJ databases">
        <title>Draft genome of the hookworm Ancylostoma caninum.</title>
        <authorList>
            <person name="Mitreva M."/>
        </authorList>
    </citation>
    <scope>NUCLEOTIDE SEQUENCE [LARGE SCALE GENOMIC DNA]</scope>
    <source>
        <strain evidence="4 5">Baltimore</strain>
    </source>
</reference>
<sequence length="496" mass="55276">MRSLVILTIAVDLTYASFCGSSAIPFSFEALPDGQPVLGCARPVCFGWNETGQPATEDGGFYRINKHPDGFMRRDELSVPPSHEKDPRFFQQQIADCEPTYQSMSCEGDNQWAAGISPLLNVSAFPMALQCCSFEPLRLSSDRGIAIVARNGSQYAFDYISNIAKTIGHDGSVTYEVYVRRFVCLPPVAPKKPHSKCYESLEELESAMEALDTTHLSVIVGSPMVYNAQEFRRAPQHNRAFQVPNVPVNNPVQIPTAPLPPTNNIEGPFEENVVVEEEIAQDGIEIETTTTTIEPEIIPPQPQPQPQPQQPLFPQQQFVVRLIDGSDKSLDELEVDDWVQTLKGAEVQYAPVSFWLHRVPHQKAEFHKIELSDGTELKLTAKHFIYKTTCPTAGEGDTVDELSRQAVFADKVNEGDCLYKVTEDERIITARVTKVSKVSETGIYSPMTSNGKYVDTFRKWYSSIFGAHMGVDELPLGIDTLTTMMDYVIPKNLVTM</sequence>
<accession>A0A368GBN1</accession>
<dbReference type="SMART" id="SM00306">
    <property type="entry name" value="HintN"/>
    <property type="match status" value="1"/>
</dbReference>
<dbReference type="InterPro" id="IPR052140">
    <property type="entry name" value="Dev_Signal_Hedgehog-like"/>
</dbReference>
<keyword evidence="1" id="KW-0217">Developmental protein</keyword>
<evidence type="ECO:0000313" key="4">
    <source>
        <dbReference type="EMBL" id="RCN40689.1"/>
    </source>
</evidence>
<organism evidence="4 5">
    <name type="scientific">Ancylostoma caninum</name>
    <name type="common">Dog hookworm</name>
    <dbReference type="NCBI Taxonomy" id="29170"/>
    <lineage>
        <taxon>Eukaryota</taxon>
        <taxon>Metazoa</taxon>
        <taxon>Ecdysozoa</taxon>
        <taxon>Nematoda</taxon>
        <taxon>Chromadorea</taxon>
        <taxon>Rhabditida</taxon>
        <taxon>Rhabditina</taxon>
        <taxon>Rhabditomorpha</taxon>
        <taxon>Strongyloidea</taxon>
        <taxon>Ancylostomatidae</taxon>
        <taxon>Ancylostomatinae</taxon>
        <taxon>Ancylostoma</taxon>
    </lineage>
</organism>
<dbReference type="InterPro" id="IPR036844">
    <property type="entry name" value="Hint_dom_sf"/>
</dbReference>
<name>A0A368GBN1_ANCCA</name>
<dbReference type="Proteomes" id="UP000252519">
    <property type="component" value="Unassembled WGS sequence"/>
</dbReference>
<evidence type="ECO:0000259" key="3">
    <source>
        <dbReference type="SMART" id="SM00306"/>
    </source>
</evidence>
<dbReference type="PANTHER" id="PTHR46706">
    <property type="entry name" value="PROTEIN QUA-1-RELATED"/>
    <property type="match status" value="1"/>
</dbReference>
<proteinExistence type="predicted"/>
<protein>
    <submittedName>
        <fullName evidence="4">Hint module</fullName>
    </submittedName>
</protein>
<feature type="signal peptide" evidence="2">
    <location>
        <begin position="1"/>
        <end position="16"/>
    </location>
</feature>
<dbReference type="PANTHER" id="PTHR46706:SF12">
    <property type="entry name" value="PROTEIN QUA-1-RELATED"/>
    <property type="match status" value="1"/>
</dbReference>
<dbReference type="OrthoDB" id="5212at2759"/>
<evidence type="ECO:0000256" key="2">
    <source>
        <dbReference type="SAM" id="SignalP"/>
    </source>
</evidence>
<dbReference type="InterPro" id="IPR003587">
    <property type="entry name" value="Hint_dom_N"/>
</dbReference>
<dbReference type="InterPro" id="IPR001767">
    <property type="entry name" value="Hedgehog_Hint"/>
</dbReference>
<dbReference type="AlphaFoldDB" id="A0A368GBN1"/>
<feature type="chain" id="PRO_5016603888" evidence="2">
    <location>
        <begin position="17"/>
        <end position="496"/>
    </location>
</feature>
<dbReference type="Pfam" id="PF01079">
    <property type="entry name" value="Hint"/>
    <property type="match status" value="1"/>
</dbReference>